<dbReference type="RefSeq" id="WP_209139279.1">
    <property type="nucleotide sequence ID" value="NZ_JAGHKO010000002.1"/>
</dbReference>
<protein>
    <submittedName>
        <fullName evidence="1">DUF4302 domain-containing protein</fullName>
    </submittedName>
</protein>
<reference evidence="1 2" key="1">
    <citation type="submission" date="2021-03" db="EMBL/GenBank/DDBJ databases">
        <title>Assistant Professor.</title>
        <authorList>
            <person name="Huq M.A."/>
        </authorList>
    </citation>
    <scope>NUCLEOTIDE SEQUENCE [LARGE SCALE GENOMIC DNA]</scope>
    <source>
        <strain evidence="1 2">MAH-29</strain>
    </source>
</reference>
<dbReference type="PROSITE" id="PS51257">
    <property type="entry name" value="PROKAR_LIPOPROTEIN"/>
    <property type="match status" value="1"/>
</dbReference>
<keyword evidence="2" id="KW-1185">Reference proteome</keyword>
<comment type="caution">
    <text evidence="1">The sequence shown here is derived from an EMBL/GenBank/DDBJ whole genome shotgun (WGS) entry which is preliminary data.</text>
</comment>
<sequence length="447" mass="50091">MNKNLLYCLLAMILVASCKKDDDTVFDKSPDERINEALKTYQTAITSSQYGWNANLITADGAPYRFYFTFTDSNRVQMFSDFDSTTATDLKESSYRLKALQQPSLIFDTYSYIHILSDPDASVNNGQYGVGLKADFEFAIDTVGADSISLTGRFNGSKMTLYKASQTDRAIWTSKQVANGVVSFKNYWKFLNYWRRLNYRGIDYELQFDTSLKKVTVSWGTGNQAQSVTRGYYFWANGINFTDPVVNGNFTIPGFTITSFTNGATPADQVMNVAVSGTAATIKATYTNSLNPDVKNAVTRWRNQAINSGLYYVSFDGFHKNGVDDAYKLKTLVNDSARYYALLYAPNPTGYSDAFINMYVDTVNEPALVAINGSWVKQTVNSNTGLAKVTEDSVRKNEPWPATGPAADTRAQMYKSGGYYFVQSSAITYDMVSVDDPSVWITWWWVF</sequence>
<organism evidence="1 2">
    <name type="scientific">Niastella soli</name>
    <dbReference type="NCBI Taxonomy" id="2821487"/>
    <lineage>
        <taxon>Bacteria</taxon>
        <taxon>Pseudomonadati</taxon>
        <taxon>Bacteroidota</taxon>
        <taxon>Chitinophagia</taxon>
        <taxon>Chitinophagales</taxon>
        <taxon>Chitinophagaceae</taxon>
        <taxon>Niastella</taxon>
    </lineage>
</organism>
<evidence type="ECO:0000313" key="2">
    <source>
        <dbReference type="Proteomes" id="UP000677244"/>
    </source>
</evidence>
<evidence type="ECO:0000313" key="1">
    <source>
        <dbReference type="EMBL" id="MBO9201216.1"/>
    </source>
</evidence>
<dbReference type="InterPro" id="IPR025396">
    <property type="entry name" value="DUF4302"/>
</dbReference>
<name>A0ABS3YTI0_9BACT</name>
<dbReference type="EMBL" id="JAGHKO010000002">
    <property type="protein sequence ID" value="MBO9201216.1"/>
    <property type="molecule type" value="Genomic_DNA"/>
</dbReference>
<accession>A0ABS3YTI0</accession>
<gene>
    <name evidence="1" type="ORF">J7I42_13130</name>
</gene>
<proteinExistence type="predicted"/>
<dbReference type="Pfam" id="PF14135">
    <property type="entry name" value="DUF4302"/>
    <property type="match status" value="1"/>
</dbReference>
<dbReference type="Proteomes" id="UP000677244">
    <property type="component" value="Unassembled WGS sequence"/>
</dbReference>